<comment type="subcellular location">
    <subcellularLocation>
        <location evidence="1">Cell membrane</location>
        <topology evidence="1">Multi-pass membrane protein</topology>
    </subcellularLocation>
</comment>
<evidence type="ECO:0000256" key="3">
    <source>
        <dbReference type="ARBA" id="ARBA00022475"/>
    </source>
</evidence>
<proteinExistence type="predicted"/>
<dbReference type="Proteomes" id="UP001195724">
    <property type="component" value="Unassembled WGS sequence"/>
</dbReference>
<evidence type="ECO:0000256" key="5">
    <source>
        <dbReference type="ARBA" id="ARBA00022597"/>
    </source>
</evidence>
<protein>
    <recommendedName>
        <fullName evidence="10">Xylose transport system permease protein XylH</fullName>
    </recommendedName>
</protein>
<feature type="transmembrane region" description="Helical" evidence="12">
    <location>
        <begin position="75"/>
        <end position="95"/>
    </location>
</feature>
<dbReference type="PANTHER" id="PTHR32196">
    <property type="entry name" value="ABC TRANSPORTER PERMEASE PROTEIN YPHD-RELATED-RELATED"/>
    <property type="match status" value="1"/>
</dbReference>
<dbReference type="GO" id="GO:0022857">
    <property type="term" value="F:transmembrane transporter activity"/>
    <property type="evidence" value="ECO:0007669"/>
    <property type="project" value="InterPro"/>
</dbReference>
<comment type="function">
    <text evidence="9">Part of the binding-protein-dependent transport system for D-xylose. Probably responsible for the translocation of the substrate across the membrane.</text>
</comment>
<organism evidence="14 15">
    <name type="scientific">Saccharothrix algeriensis</name>
    <dbReference type="NCBI Taxonomy" id="173560"/>
    <lineage>
        <taxon>Bacteria</taxon>
        <taxon>Bacillati</taxon>
        <taxon>Actinomycetota</taxon>
        <taxon>Actinomycetes</taxon>
        <taxon>Pseudonocardiales</taxon>
        <taxon>Pseudonocardiaceae</taxon>
        <taxon>Saccharothrix</taxon>
    </lineage>
</organism>
<dbReference type="RefSeq" id="WP_204841595.1">
    <property type="nucleotide sequence ID" value="NZ_JAFBCL010000001.1"/>
</dbReference>
<evidence type="ECO:0000313" key="15">
    <source>
        <dbReference type="Proteomes" id="UP000671828"/>
    </source>
</evidence>
<feature type="transmembrane region" description="Helical" evidence="12">
    <location>
        <begin position="282"/>
        <end position="302"/>
    </location>
</feature>
<feature type="transmembrane region" description="Helical" evidence="12">
    <location>
        <begin position="242"/>
        <end position="261"/>
    </location>
</feature>
<feature type="transmembrane region" description="Helical" evidence="12">
    <location>
        <begin position="177"/>
        <end position="196"/>
    </location>
</feature>
<feature type="transmembrane region" description="Helical" evidence="12">
    <location>
        <begin position="100"/>
        <end position="118"/>
    </location>
</feature>
<dbReference type="InterPro" id="IPR001851">
    <property type="entry name" value="ABC_transp_permease"/>
</dbReference>
<keyword evidence="2" id="KW-0813">Transport</keyword>
<keyword evidence="4" id="KW-0997">Cell inner membrane</keyword>
<evidence type="ECO:0000256" key="9">
    <source>
        <dbReference type="ARBA" id="ARBA00035611"/>
    </source>
</evidence>
<keyword evidence="5" id="KW-0762">Sugar transport</keyword>
<feature type="transmembrane region" description="Helical" evidence="12">
    <location>
        <begin position="445"/>
        <end position="463"/>
    </location>
</feature>
<evidence type="ECO:0000256" key="1">
    <source>
        <dbReference type="ARBA" id="ARBA00004651"/>
    </source>
</evidence>
<evidence type="ECO:0000256" key="6">
    <source>
        <dbReference type="ARBA" id="ARBA00022692"/>
    </source>
</evidence>
<feature type="transmembrane region" description="Helical" evidence="12">
    <location>
        <begin position="422"/>
        <end position="439"/>
    </location>
</feature>
<evidence type="ECO:0000256" key="10">
    <source>
        <dbReference type="ARBA" id="ARBA00035686"/>
    </source>
</evidence>
<reference evidence="14" key="2">
    <citation type="submission" date="2021-04" db="EMBL/GenBank/DDBJ databases">
        <title>Saccharothrix algeriensis WGS.</title>
        <authorList>
            <person name="Stuskova K."/>
            <person name="Hakalova E."/>
            <person name="Tebbal A.B."/>
            <person name="Eichmeier A."/>
        </authorList>
    </citation>
    <scope>NUCLEOTIDE SEQUENCE</scope>
    <source>
        <strain evidence="14">NRRL B-24137</strain>
    </source>
</reference>
<dbReference type="EMBL" id="CP072788">
    <property type="protein sequence ID" value="QTR04735.1"/>
    <property type="molecule type" value="Genomic_DNA"/>
</dbReference>
<feature type="transmembrane region" description="Helical" evidence="12">
    <location>
        <begin position="397"/>
        <end position="415"/>
    </location>
</feature>
<dbReference type="AlphaFoldDB" id="A0A8T8I1K9"/>
<keyword evidence="8 12" id="KW-0472">Membrane</keyword>
<dbReference type="PANTHER" id="PTHR32196:SF32">
    <property type="entry name" value="XYLOSE TRANSPORT SYSTEM PERMEASE PROTEIN XYLH"/>
    <property type="match status" value="1"/>
</dbReference>
<dbReference type="Proteomes" id="UP000671828">
    <property type="component" value="Chromosome"/>
</dbReference>
<gene>
    <name evidence="14" type="ORF">J7S33_07895</name>
    <name evidence="13" type="ORF">JOE68_001518</name>
</gene>
<evidence type="ECO:0000256" key="12">
    <source>
        <dbReference type="SAM" id="Phobius"/>
    </source>
</evidence>
<evidence type="ECO:0000256" key="2">
    <source>
        <dbReference type="ARBA" id="ARBA00022448"/>
    </source>
</evidence>
<evidence type="ECO:0000256" key="7">
    <source>
        <dbReference type="ARBA" id="ARBA00022989"/>
    </source>
</evidence>
<evidence type="ECO:0000256" key="11">
    <source>
        <dbReference type="SAM" id="MobiDB-lite"/>
    </source>
</evidence>
<dbReference type="GO" id="GO:0005886">
    <property type="term" value="C:plasma membrane"/>
    <property type="evidence" value="ECO:0007669"/>
    <property type="project" value="UniProtKB-SubCell"/>
</dbReference>
<evidence type="ECO:0000313" key="13">
    <source>
        <dbReference type="EMBL" id="MBM7810653.1"/>
    </source>
</evidence>
<feature type="transmembrane region" description="Helical" evidence="12">
    <location>
        <begin position="362"/>
        <end position="382"/>
    </location>
</feature>
<reference evidence="13 16" key="1">
    <citation type="submission" date="2021-01" db="EMBL/GenBank/DDBJ databases">
        <title>Sequencing the genomes of 1000 actinobacteria strains.</title>
        <authorList>
            <person name="Klenk H.-P."/>
        </authorList>
    </citation>
    <scope>NUCLEOTIDE SEQUENCE [LARGE SCALE GENOMIC DNA]</scope>
    <source>
        <strain evidence="13 16">DSM 44581</strain>
    </source>
</reference>
<keyword evidence="16" id="KW-1185">Reference proteome</keyword>
<dbReference type="Pfam" id="PF02653">
    <property type="entry name" value="BPD_transp_2"/>
    <property type="match status" value="1"/>
</dbReference>
<feature type="transmembrane region" description="Helical" evidence="12">
    <location>
        <begin position="46"/>
        <end position="69"/>
    </location>
</feature>
<name>A0A8T8I1K9_9PSEU</name>
<keyword evidence="7 12" id="KW-1133">Transmembrane helix</keyword>
<accession>A0A8T8I1K9</accession>
<evidence type="ECO:0000313" key="14">
    <source>
        <dbReference type="EMBL" id="QTR04735.1"/>
    </source>
</evidence>
<feature type="transmembrane region" description="Helical" evidence="12">
    <location>
        <begin position="124"/>
        <end position="148"/>
    </location>
</feature>
<evidence type="ECO:0000313" key="16">
    <source>
        <dbReference type="Proteomes" id="UP001195724"/>
    </source>
</evidence>
<dbReference type="CDD" id="cd06579">
    <property type="entry name" value="TM_PBP1_transp_AraH_like"/>
    <property type="match status" value="1"/>
</dbReference>
<feature type="transmembrane region" description="Helical" evidence="12">
    <location>
        <begin position="314"/>
        <end position="333"/>
    </location>
</feature>
<keyword evidence="3" id="KW-1003">Cell membrane</keyword>
<evidence type="ECO:0000256" key="8">
    <source>
        <dbReference type="ARBA" id="ARBA00023136"/>
    </source>
</evidence>
<dbReference type="EMBL" id="JAFBCL010000001">
    <property type="protein sequence ID" value="MBM7810653.1"/>
    <property type="molecule type" value="Genomic_DNA"/>
</dbReference>
<feature type="region of interest" description="Disordered" evidence="11">
    <location>
        <begin position="1"/>
        <end position="20"/>
    </location>
</feature>
<sequence>MTDTTSQTPPPAAALSDFGIDTTSRSTGEALRDYGARLRGGELGPLPALLGLVVLLVAFSAIADTFLTLGNIANLLAQGASITIIAMGLVFVLLLGEIDLSAGTASGVTAAVMALHLVKGGNLLGGMGVVVFALFCGLLLLAVVLAAVMRIWPGAALSAAALVIALVGVPPNPWVEMLLAVCVGSAIGCVTGFLVAKVGIPSFVVTLALFLAWGGVVLQLVGQGGTLGLDDEVLFAVANGNLSTAGSWVLCAVAAGGYAAVVLGRHFSRLRKGLVAPPTPLVLTKVGAVVVLAAVGTHLLALDRAVSDAVVIEGVPHVVPIVLALLVVGTFVLERTRYGRHVYAVGGNREAARRAGVDVERIRMSVFVICSSAAAVGAIVYSSKVGSVDPNAGGDNTLLLSVGAAVIGGTSLFGGRGRLRDAVIGAAVLATIDNGMGLLDLPAAAVFIVTGLVLLLAAGVDALSRRRAAVPAR</sequence>
<evidence type="ECO:0000256" key="4">
    <source>
        <dbReference type="ARBA" id="ARBA00022519"/>
    </source>
</evidence>
<feature type="transmembrane region" description="Helical" evidence="12">
    <location>
        <begin position="155"/>
        <end position="171"/>
    </location>
</feature>
<feature type="transmembrane region" description="Helical" evidence="12">
    <location>
        <begin position="203"/>
        <end position="222"/>
    </location>
</feature>
<keyword evidence="6 12" id="KW-0812">Transmembrane</keyword>